<dbReference type="AlphaFoldDB" id="A0AAW9RU43"/>
<dbReference type="Pfam" id="PF13336">
    <property type="entry name" value="AcetylCoA_hyd_C"/>
    <property type="match status" value="1"/>
</dbReference>
<evidence type="ECO:0000313" key="3">
    <source>
        <dbReference type="Proteomes" id="UP001378188"/>
    </source>
</evidence>
<sequence length="603" mass="65276">MADAILAEVGRTIVLALPLGLGKANHIANALYARAKADPGISLTIITALSLEKPFGGNLLARRFMDPIIERLFGGYPDLAYVKGLRDGSIPDNIQVIEFFLMAGQWLGIDRMQQNYIPANYTHAARYAIERGINVVAQLVATDPGQTSRYSLSCNTDVTLDLLAERDAGRVDFTMVGQTNSALPYMQGEAEIMADRFAHMLDGPDTDFPLFAPPNRPVGLAEHAAGINAARLVPDGGTLQIGIGSIGDGLTNSLVLRHRDNGAFVDLASKLGPATPLDRTERFETGLYGLSEMFVPGFLELARAGILKREVDGALLDAAFFLGPRSFYEELRDMPPDRRAKFRMRGVSYVNEFYGDEAAKLRARAGARFVNNAMMVTLLGSVVSDGLDTGQVVSGVGGQYNFVAQAFALPDARSIITLPATRRTKGKPVSNILWSYANSTVPRHLRDIVVTEYGVADLRGTTDAEAIARLLAITDSRFQEDLLEKAKSAGKIGRDYELPAERRGNTPERIDAALAPARAAGLLPAFPFGTDFDETEQRLLPALDRLRNAQNSYVDLARLLLAGLAASDSPERAACLERMGLGAPTTWTERLYARLLTGALACS</sequence>
<dbReference type="InterPro" id="IPR037171">
    <property type="entry name" value="NagB/RpiA_transferase-like"/>
</dbReference>
<protein>
    <submittedName>
        <fullName evidence="2">Acetyl-CoA hydrolase/transferase C-terminal domain-containing protein</fullName>
    </submittedName>
</protein>
<feature type="domain" description="Acetyl-CoA hydrolase/transferase C-terminal" evidence="1">
    <location>
        <begin position="323"/>
        <end position="486"/>
    </location>
</feature>
<dbReference type="GO" id="GO:0016787">
    <property type="term" value="F:hydrolase activity"/>
    <property type="evidence" value="ECO:0007669"/>
    <property type="project" value="UniProtKB-KW"/>
</dbReference>
<evidence type="ECO:0000259" key="1">
    <source>
        <dbReference type="Pfam" id="PF13336"/>
    </source>
</evidence>
<dbReference type="GO" id="GO:0008775">
    <property type="term" value="F:acetate CoA-transferase activity"/>
    <property type="evidence" value="ECO:0007669"/>
    <property type="project" value="InterPro"/>
</dbReference>
<dbReference type="SUPFAM" id="SSF100950">
    <property type="entry name" value="NagB/RpiA/CoA transferase-like"/>
    <property type="match status" value="1"/>
</dbReference>
<dbReference type="Proteomes" id="UP001378188">
    <property type="component" value="Unassembled WGS sequence"/>
</dbReference>
<keyword evidence="3" id="KW-1185">Reference proteome</keyword>
<dbReference type="InterPro" id="IPR026888">
    <property type="entry name" value="AcetylCoA_hyd_C"/>
</dbReference>
<dbReference type="EMBL" id="JAZHOF010000002">
    <property type="protein sequence ID" value="MEJ8571076.1"/>
    <property type="molecule type" value="Genomic_DNA"/>
</dbReference>
<dbReference type="PANTHER" id="PTHR21432">
    <property type="entry name" value="ACETYL-COA HYDROLASE-RELATED"/>
    <property type="match status" value="1"/>
</dbReference>
<evidence type="ECO:0000313" key="2">
    <source>
        <dbReference type="EMBL" id="MEJ8571076.1"/>
    </source>
</evidence>
<dbReference type="RefSeq" id="WP_340328764.1">
    <property type="nucleotide sequence ID" value="NZ_JAZHOF010000002.1"/>
</dbReference>
<proteinExistence type="predicted"/>
<dbReference type="Gene3D" id="3.40.1080.10">
    <property type="entry name" value="Glutaconate Coenzyme A-transferase"/>
    <property type="match status" value="1"/>
</dbReference>
<organism evidence="2 3">
    <name type="scientific">Microbaculum marinum</name>
    <dbReference type="NCBI Taxonomy" id="1764581"/>
    <lineage>
        <taxon>Bacteria</taxon>
        <taxon>Pseudomonadati</taxon>
        <taxon>Pseudomonadota</taxon>
        <taxon>Alphaproteobacteria</taxon>
        <taxon>Hyphomicrobiales</taxon>
        <taxon>Tepidamorphaceae</taxon>
        <taxon>Microbaculum</taxon>
    </lineage>
</organism>
<name>A0AAW9RU43_9HYPH</name>
<dbReference type="PANTHER" id="PTHR21432:SF20">
    <property type="entry name" value="ACETYL-COA HYDROLASE"/>
    <property type="match status" value="1"/>
</dbReference>
<dbReference type="Gene3D" id="3.40.1080.20">
    <property type="entry name" value="Acetyl-CoA hydrolase/transferase C-terminal domain"/>
    <property type="match status" value="1"/>
</dbReference>
<dbReference type="Gene3D" id="3.30.750.70">
    <property type="entry name" value="4-hydroxybutyrate coenzyme like domains"/>
    <property type="match status" value="1"/>
</dbReference>
<dbReference type="GO" id="GO:0006083">
    <property type="term" value="P:acetate metabolic process"/>
    <property type="evidence" value="ECO:0007669"/>
    <property type="project" value="InterPro"/>
</dbReference>
<reference evidence="2 3" key="1">
    <citation type="submission" date="2024-02" db="EMBL/GenBank/DDBJ databases">
        <title>Genome analysis and characterization of Microbaculum marinisediminis sp. nov., isolated from marine sediment.</title>
        <authorList>
            <person name="Du Z.-J."/>
            <person name="Ye Y.-Q."/>
            <person name="Zhang Z.-R."/>
            <person name="Yuan S.-M."/>
            <person name="Zhang X.-Y."/>
        </authorList>
    </citation>
    <scope>NUCLEOTIDE SEQUENCE [LARGE SCALE GENOMIC DNA]</scope>
    <source>
        <strain evidence="2 3">SDUM1044001</strain>
    </source>
</reference>
<gene>
    <name evidence="2" type="ORF">V3328_06305</name>
</gene>
<dbReference type="InterPro" id="IPR038460">
    <property type="entry name" value="AcetylCoA_hyd_C_sf"/>
</dbReference>
<dbReference type="InterPro" id="IPR046433">
    <property type="entry name" value="ActCoA_hydro"/>
</dbReference>
<comment type="caution">
    <text evidence="2">The sequence shown here is derived from an EMBL/GenBank/DDBJ whole genome shotgun (WGS) entry which is preliminary data.</text>
</comment>
<keyword evidence="2" id="KW-0378">Hydrolase</keyword>
<accession>A0AAW9RU43</accession>